<name>A0A0R1SE93_9LACO</name>
<accession>A0A0R1SE93</accession>
<evidence type="ECO:0000313" key="2">
    <source>
        <dbReference type="Proteomes" id="UP000051647"/>
    </source>
</evidence>
<dbReference type="Proteomes" id="UP000051647">
    <property type="component" value="Unassembled WGS sequence"/>
</dbReference>
<gene>
    <name evidence="1" type="ORF">FC27_GL000340</name>
</gene>
<proteinExistence type="predicted"/>
<comment type="caution">
    <text evidence="1">The sequence shown here is derived from an EMBL/GenBank/DDBJ whole genome shotgun (WGS) entry which is preliminary data.</text>
</comment>
<sequence length="68" mass="7827">MSTRLLINENFRRSFGNEITKNVFKNIGEIHKNNSNNSNMSFDKDIGVNDYNVGNKIVDHNFYGGEED</sequence>
<protein>
    <submittedName>
        <fullName evidence="1">Uncharacterized protein</fullName>
    </submittedName>
</protein>
<dbReference type="PATRIC" id="fig|1423815.3.peg.346"/>
<dbReference type="EMBL" id="AZFA01000010">
    <property type="protein sequence ID" value="KRL66894.1"/>
    <property type="molecule type" value="Genomic_DNA"/>
</dbReference>
<organism evidence="1 2">
    <name type="scientific">Companilactobacillus versmoldensis DSM 14857 = KCTC 3814</name>
    <dbReference type="NCBI Taxonomy" id="1423815"/>
    <lineage>
        <taxon>Bacteria</taxon>
        <taxon>Bacillati</taxon>
        <taxon>Bacillota</taxon>
        <taxon>Bacilli</taxon>
        <taxon>Lactobacillales</taxon>
        <taxon>Lactobacillaceae</taxon>
        <taxon>Companilactobacillus</taxon>
    </lineage>
</organism>
<evidence type="ECO:0000313" key="1">
    <source>
        <dbReference type="EMBL" id="KRL66894.1"/>
    </source>
</evidence>
<reference evidence="1 2" key="1">
    <citation type="journal article" date="2015" name="Genome Announc.">
        <title>Expanding the biotechnology potential of lactobacilli through comparative genomics of 213 strains and associated genera.</title>
        <authorList>
            <person name="Sun Z."/>
            <person name="Harris H.M."/>
            <person name="McCann A."/>
            <person name="Guo C."/>
            <person name="Argimon S."/>
            <person name="Zhang W."/>
            <person name="Yang X."/>
            <person name="Jeffery I.B."/>
            <person name="Cooney J.C."/>
            <person name="Kagawa T.F."/>
            <person name="Liu W."/>
            <person name="Song Y."/>
            <person name="Salvetti E."/>
            <person name="Wrobel A."/>
            <person name="Rasinkangas P."/>
            <person name="Parkhill J."/>
            <person name="Rea M.C."/>
            <person name="O'Sullivan O."/>
            <person name="Ritari J."/>
            <person name="Douillard F.P."/>
            <person name="Paul Ross R."/>
            <person name="Yang R."/>
            <person name="Briner A.E."/>
            <person name="Felis G.E."/>
            <person name="de Vos W.M."/>
            <person name="Barrangou R."/>
            <person name="Klaenhammer T.R."/>
            <person name="Caufield P.W."/>
            <person name="Cui Y."/>
            <person name="Zhang H."/>
            <person name="O'Toole P.W."/>
        </authorList>
    </citation>
    <scope>NUCLEOTIDE SEQUENCE [LARGE SCALE GENOMIC DNA]</scope>
    <source>
        <strain evidence="1 2">DSM 14857</strain>
    </source>
</reference>
<dbReference type="RefSeq" id="WP_010624619.1">
    <property type="nucleotide sequence ID" value="NZ_AZFA01000010.1"/>
</dbReference>
<dbReference type="AlphaFoldDB" id="A0A0R1SE93"/>
<keyword evidence="2" id="KW-1185">Reference proteome</keyword>